<reference evidence="16" key="3">
    <citation type="submission" date="2025-09" db="UniProtKB">
        <authorList>
            <consortium name="Ensembl"/>
        </authorList>
    </citation>
    <scope>IDENTIFICATION</scope>
    <source>
        <strain evidence="16">broiler</strain>
    </source>
</reference>
<keyword evidence="6 13" id="KW-0805">Transcription regulation</keyword>
<dbReference type="SMART" id="SM00692">
    <property type="entry name" value="DM3"/>
    <property type="match status" value="1"/>
</dbReference>
<dbReference type="Pfam" id="PF05485">
    <property type="entry name" value="THAP"/>
    <property type="match status" value="1"/>
</dbReference>
<dbReference type="InterPro" id="IPR026516">
    <property type="entry name" value="THAP1/10"/>
</dbReference>
<evidence type="ECO:0000313" key="16">
    <source>
        <dbReference type="Ensembl" id="ENSGALP00010005349.1"/>
    </source>
</evidence>
<organism evidence="16 17">
    <name type="scientific">Gallus gallus</name>
    <name type="common">Chicken</name>
    <dbReference type="NCBI Taxonomy" id="9031"/>
    <lineage>
        <taxon>Eukaryota</taxon>
        <taxon>Metazoa</taxon>
        <taxon>Chordata</taxon>
        <taxon>Craniata</taxon>
        <taxon>Vertebrata</taxon>
        <taxon>Euteleostomi</taxon>
        <taxon>Archelosauria</taxon>
        <taxon>Archosauria</taxon>
        <taxon>Dinosauria</taxon>
        <taxon>Saurischia</taxon>
        <taxon>Theropoda</taxon>
        <taxon>Coelurosauria</taxon>
        <taxon>Aves</taxon>
        <taxon>Neognathae</taxon>
        <taxon>Galloanserae</taxon>
        <taxon>Galliformes</taxon>
        <taxon>Phasianidae</taxon>
        <taxon>Phasianinae</taxon>
        <taxon>Gallus</taxon>
    </lineage>
</organism>
<dbReference type="GO" id="GO:0008270">
    <property type="term" value="F:zinc ion binding"/>
    <property type="evidence" value="ECO:0007669"/>
    <property type="project" value="UniProtKB-KW"/>
</dbReference>
<evidence type="ECO:0000256" key="2">
    <source>
        <dbReference type="ARBA" id="ARBA00006177"/>
    </source>
</evidence>
<evidence type="ECO:0000256" key="4">
    <source>
        <dbReference type="ARBA" id="ARBA00022771"/>
    </source>
</evidence>
<evidence type="ECO:0000313" key="17">
    <source>
        <dbReference type="Proteomes" id="UP000000539"/>
    </source>
</evidence>
<keyword evidence="11 13" id="KW-0131">Cell cycle</keyword>
<keyword evidence="8 12" id="KW-0238">DNA-binding</keyword>
<evidence type="ECO:0000256" key="8">
    <source>
        <dbReference type="ARBA" id="ARBA00023125"/>
    </source>
</evidence>
<evidence type="ECO:0000256" key="1">
    <source>
        <dbReference type="ARBA" id="ARBA00004642"/>
    </source>
</evidence>
<dbReference type="InterPro" id="IPR038441">
    <property type="entry name" value="THAP_Znf_sf"/>
</dbReference>
<evidence type="ECO:0000259" key="15">
    <source>
        <dbReference type="PROSITE" id="PS50950"/>
    </source>
</evidence>
<dbReference type="SUPFAM" id="SSF57716">
    <property type="entry name" value="Glucocorticoid receptor-like (DNA-binding domain)"/>
    <property type="match status" value="1"/>
</dbReference>
<feature type="domain" description="THAP-type" evidence="15">
    <location>
        <begin position="113"/>
        <end position="201"/>
    </location>
</feature>
<evidence type="ECO:0000256" key="14">
    <source>
        <dbReference type="SAM" id="MobiDB-lite"/>
    </source>
</evidence>
<comment type="subcellular location">
    <subcellularLocation>
        <location evidence="1 13">Nucleus</location>
        <location evidence="1 13">Nucleoplasm</location>
    </subcellularLocation>
</comment>
<name>A0A8V0XM96_CHICK</name>
<evidence type="ECO:0000256" key="13">
    <source>
        <dbReference type="RuleBase" id="RU369073"/>
    </source>
</evidence>
<dbReference type="Ensembl" id="ENSGALT00010009046.1">
    <property type="protein sequence ID" value="ENSGALP00010005349.1"/>
    <property type="gene ID" value="ENSGALG00010003910.1"/>
</dbReference>
<dbReference type="PANTHER" id="PTHR46600">
    <property type="entry name" value="THAP DOMAIN-CONTAINING"/>
    <property type="match status" value="1"/>
</dbReference>
<dbReference type="OrthoDB" id="7312725at2759"/>
<keyword evidence="9 13" id="KW-0804">Transcription</keyword>
<evidence type="ECO:0000256" key="6">
    <source>
        <dbReference type="ARBA" id="ARBA00023015"/>
    </source>
</evidence>
<accession>A0A8V0XM96</accession>
<dbReference type="GeneTree" id="ENSGT00940000161474"/>
<reference evidence="16" key="2">
    <citation type="submission" date="2025-08" db="UniProtKB">
        <authorList>
            <consortium name="Ensembl"/>
        </authorList>
    </citation>
    <scope>IDENTIFICATION</scope>
    <source>
        <strain evidence="16">broiler</strain>
    </source>
</reference>
<keyword evidence="3" id="KW-0479">Metal-binding</keyword>
<dbReference type="GO" id="GO:0001935">
    <property type="term" value="P:endothelial cell proliferation"/>
    <property type="evidence" value="ECO:0007669"/>
    <property type="project" value="UniProtKB-UniRule"/>
</dbReference>
<feature type="compositionally biased region" description="Basic and acidic residues" evidence="14">
    <location>
        <begin position="87"/>
        <end position="101"/>
    </location>
</feature>
<feature type="region of interest" description="Disordered" evidence="14">
    <location>
        <begin position="34"/>
        <end position="107"/>
    </location>
</feature>
<keyword evidence="10 13" id="KW-0539">Nucleus</keyword>
<keyword evidence="5" id="KW-0862">Zinc</keyword>
<evidence type="ECO:0000256" key="5">
    <source>
        <dbReference type="ARBA" id="ARBA00022833"/>
    </source>
</evidence>
<proteinExistence type="inferred from homology"/>
<evidence type="ECO:0000256" key="10">
    <source>
        <dbReference type="ARBA" id="ARBA00023242"/>
    </source>
</evidence>
<evidence type="ECO:0000256" key="12">
    <source>
        <dbReference type="PROSITE-ProRule" id="PRU00309"/>
    </source>
</evidence>
<evidence type="ECO:0000256" key="7">
    <source>
        <dbReference type="ARBA" id="ARBA00023054"/>
    </source>
</evidence>
<protein>
    <recommendedName>
        <fullName evidence="13">THAP domain-containing protein 1</fullName>
    </recommendedName>
</protein>
<dbReference type="AlphaFoldDB" id="A0A8V0XM96"/>
<gene>
    <name evidence="16" type="primary">THAP6</name>
</gene>
<comment type="function">
    <text evidence="13">DNA-binding transcription regulator that regulates endothelial cell proliferation and G1/S cell-cycle progression. Specifically binds the 5'-[AT]NTNN[GT]GGCA[AGT]-3' core DNA sequence and acts by modulating expression of pRB-E2F cell-cycle target genes.</text>
</comment>
<dbReference type="GO" id="GO:0003700">
    <property type="term" value="F:DNA-binding transcription factor activity"/>
    <property type="evidence" value="ECO:0007669"/>
    <property type="project" value="UniProtKB-UniRule"/>
</dbReference>
<dbReference type="PANTHER" id="PTHR46600:SF1">
    <property type="entry name" value="THAP DOMAIN-CONTAINING PROTEIN 1"/>
    <property type="match status" value="1"/>
</dbReference>
<evidence type="ECO:0000256" key="11">
    <source>
        <dbReference type="ARBA" id="ARBA00023306"/>
    </source>
</evidence>
<evidence type="ECO:0000256" key="9">
    <source>
        <dbReference type="ARBA" id="ARBA00023163"/>
    </source>
</evidence>
<dbReference type="Proteomes" id="UP000000539">
    <property type="component" value="Chromosome 4"/>
</dbReference>
<dbReference type="GO" id="GO:0043565">
    <property type="term" value="F:sequence-specific DNA binding"/>
    <property type="evidence" value="ECO:0007669"/>
    <property type="project" value="UniProtKB-UniRule"/>
</dbReference>
<dbReference type="GO" id="GO:0005654">
    <property type="term" value="C:nucleoplasm"/>
    <property type="evidence" value="ECO:0007669"/>
    <property type="project" value="UniProtKB-SubCell"/>
</dbReference>
<reference evidence="16" key="1">
    <citation type="submission" date="2020-11" db="EMBL/GenBank/DDBJ databases">
        <title>Gallus gallus (Chicken) genome, bGalGal1, GRCg7b, maternal haplotype autosomes + Z &amp; W.</title>
        <authorList>
            <person name="Warren W."/>
            <person name="Formenti G."/>
            <person name="Fedrigo O."/>
            <person name="Haase B."/>
            <person name="Mountcastle J."/>
            <person name="Balacco J."/>
            <person name="Tracey A."/>
            <person name="Schneider V."/>
            <person name="Okimoto R."/>
            <person name="Cheng H."/>
            <person name="Hawken R."/>
            <person name="Howe K."/>
            <person name="Jarvis E.D."/>
        </authorList>
    </citation>
    <scope>NUCLEOTIDE SEQUENCE [LARGE SCALE GENOMIC DNA]</scope>
    <source>
        <strain evidence="16">Broiler</strain>
    </source>
</reference>
<dbReference type="PROSITE" id="PS50950">
    <property type="entry name" value="ZF_THAP"/>
    <property type="match status" value="1"/>
</dbReference>
<evidence type="ECO:0000256" key="3">
    <source>
        <dbReference type="ARBA" id="ARBA00022723"/>
    </source>
</evidence>
<comment type="similarity">
    <text evidence="2 13">Belongs to the THAP1 family.</text>
</comment>
<dbReference type="InterPro" id="IPR006612">
    <property type="entry name" value="THAP_Znf"/>
</dbReference>
<dbReference type="SMART" id="SM00980">
    <property type="entry name" value="THAP"/>
    <property type="match status" value="1"/>
</dbReference>
<sequence length="211" mass="23247">AGRRRARNRRARGAGPAVLSSTALVTACQDVNSIEVHHRTGPPPRTEPTGAADWSPRRLPTVDTSHRGGSTAQPLQFHFRGRSQRANSDEEREGGREETANERGATACGEAAMTRSCSALGCSARDNGRSRERGISFHQFPVDAAQRREWIRAVNRLDPRSRRAWSPGPGAILCSRHFAEADFERYGLRRKLRRGAVPSRFPLAVREGEGS</sequence>
<keyword evidence="17" id="KW-1185">Reference proteome</keyword>
<dbReference type="Gene3D" id="6.20.210.20">
    <property type="entry name" value="THAP domain"/>
    <property type="match status" value="1"/>
</dbReference>
<keyword evidence="4 12" id="KW-0863">Zinc-finger</keyword>
<keyword evidence="7 13" id="KW-0175">Coiled coil</keyword>